<dbReference type="RefSeq" id="WP_016418654.1">
    <property type="nucleotide sequence ID" value="NZ_AUAB01000042.1"/>
</dbReference>
<gene>
    <name evidence="2" type="ORF">L861_14020</name>
</gene>
<feature type="chain" id="PRO_5004510365" description="PASTA domain-containing protein" evidence="1">
    <location>
        <begin position="22"/>
        <end position="290"/>
    </location>
</feature>
<organism evidence="2 3">
    <name type="scientific">Litchfieldella anticariensis (strain DSM 16096 / CECT 5854 / CIP 108499 / LMG 22089 / FP35)</name>
    <name type="common">Halomonas anticariensis</name>
    <dbReference type="NCBI Taxonomy" id="1121939"/>
    <lineage>
        <taxon>Bacteria</taxon>
        <taxon>Pseudomonadati</taxon>
        <taxon>Pseudomonadota</taxon>
        <taxon>Gammaproteobacteria</taxon>
        <taxon>Oceanospirillales</taxon>
        <taxon>Halomonadaceae</taxon>
        <taxon>Litchfieldella</taxon>
    </lineage>
</organism>
<dbReference type="Proteomes" id="UP000014463">
    <property type="component" value="Unassembled WGS sequence"/>
</dbReference>
<evidence type="ECO:0000313" key="2">
    <source>
        <dbReference type="EMBL" id="EPC00386.1"/>
    </source>
</evidence>
<dbReference type="OrthoDB" id="747120at2"/>
<name>S2L6T1_LITA3</name>
<evidence type="ECO:0000256" key="1">
    <source>
        <dbReference type="SAM" id="SignalP"/>
    </source>
</evidence>
<protein>
    <recommendedName>
        <fullName evidence="4">PASTA domain-containing protein</fullName>
    </recommendedName>
</protein>
<keyword evidence="1" id="KW-0732">Signal</keyword>
<comment type="caution">
    <text evidence="2">The sequence shown here is derived from an EMBL/GenBank/DDBJ whole genome shotgun (WGS) entry which is preliminary data.</text>
</comment>
<sequence length="290" mass="31800">MNHRIAVSGAFIAPLLLSACAGFPPAVEEPDPLAAEVCHITRQRLAEAQPGTPETEALATRIESNCEALGQDYATALRTSALRGATASVADLRSPHDPGSVVRQGDKVRVTLWTNQDTVERFYSGQTGTTPPDKPVVWVTLAPEMQQWCSGLDWAGASPEERAADYQRISQRLGLPPYSLNDRFVSLWVDPERLMRPCADPGTEDNTCSATMPDTIEVPDLTREAYTAWFSNNVGYAYSAGGAPWTRYGWTYDWATDAGDPPYGVSEFMLAPSTDYKIDARHKAEDYCTM</sequence>
<dbReference type="PATRIC" id="fig|1121939.11.peg.4150"/>
<accession>S2L6T1</accession>
<dbReference type="EMBL" id="ASTJ01000041">
    <property type="protein sequence ID" value="EPC00386.1"/>
    <property type="molecule type" value="Genomic_DNA"/>
</dbReference>
<reference evidence="2 3" key="1">
    <citation type="journal article" date="2013" name="Genome Announc.">
        <title>Draft genome sequence of the moderately halophilic gammaproteobacterium Halomonas anticariensis FP35.</title>
        <authorList>
            <person name="Tahrioui A."/>
            <person name="Quesada E."/>
            <person name="Llamas I."/>
        </authorList>
    </citation>
    <scope>NUCLEOTIDE SEQUENCE [LARGE SCALE GENOMIC DNA]</scope>
    <source>
        <strain evidence="3">DSM 16096 / CECT 5854 / LMG 22089 / FP35</strain>
    </source>
</reference>
<keyword evidence="3" id="KW-1185">Reference proteome</keyword>
<dbReference type="eggNOG" id="ENOG502ZQ5N">
    <property type="taxonomic scope" value="Bacteria"/>
</dbReference>
<feature type="signal peptide" evidence="1">
    <location>
        <begin position="1"/>
        <end position="21"/>
    </location>
</feature>
<dbReference type="PROSITE" id="PS51257">
    <property type="entry name" value="PROKAR_LIPOPROTEIN"/>
    <property type="match status" value="1"/>
</dbReference>
<evidence type="ECO:0000313" key="3">
    <source>
        <dbReference type="Proteomes" id="UP000014463"/>
    </source>
</evidence>
<proteinExistence type="predicted"/>
<evidence type="ECO:0008006" key="4">
    <source>
        <dbReference type="Google" id="ProtNLM"/>
    </source>
</evidence>
<dbReference type="STRING" id="1121939.L861_14020"/>
<dbReference type="AlphaFoldDB" id="S2L6T1"/>